<organism evidence="2 3">
    <name type="scientific">Lithospermum erythrorhizon</name>
    <name type="common">Purple gromwell</name>
    <name type="synonym">Lithospermum officinale var. erythrorhizon</name>
    <dbReference type="NCBI Taxonomy" id="34254"/>
    <lineage>
        <taxon>Eukaryota</taxon>
        <taxon>Viridiplantae</taxon>
        <taxon>Streptophyta</taxon>
        <taxon>Embryophyta</taxon>
        <taxon>Tracheophyta</taxon>
        <taxon>Spermatophyta</taxon>
        <taxon>Magnoliopsida</taxon>
        <taxon>eudicotyledons</taxon>
        <taxon>Gunneridae</taxon>
        <taxon>Pentapetalae</taxon>
        <taxon>asterids</taxon>
        <taxon>lamiids</taxon>
        <taxon>Boraginales</taxon>
        <taxon>Boraginaceae</taxon>
        <taxon>Boraginoideae</taxon>
        <taxon>Lithospermeae</taxon>
        <taxon>Lithospermum</taxon>
    </lineage>
</organism>
<protein>
    <submittedName>
        <fullName evidence="2">Uncharacterized protein</fullName>
    </submittedName>
</protein>
<keyword evidence="3" id="KW-1185">Reference proteome</keyword>
<dbReference type="EMBL" id="BAABME010012714">
    <property type="protein sequence ID" value="GAA0185450.1"/>
    <property type="molecule type" value="Genomic_DNA"/>
</dbReference>
<dbReference type="AlphaFoldDB" id="A0AAV3RY37"/>
<sequence>MTWKLYPYRRGLTNFDFMLDEFDDFGIRDVDEFTLRNGCSLRSSVVYVYSVQSSRLTWLKPMATDYDIEEFKKVSLKEKFMNIYIDNSPKNEFLRLYSNELPLRKLSFEGSVHREMDTFDDELDKEIREENIEQQRKEVEEIENIVRENEMDMRSVESGSSIPKKNFVETYARHGEEFKLRKATGYVESSSDFEMIIIWIAKGNHIGYTDWCVKNINKTHNGCPEKKIHFCNITFLAKALEGKSRVMPEMSLTATQLFIDDMFHVKVSNKCARNTKEKALKNINEDHLEQFNLVHTYCKS</sequence>
<name>A0AAV3RY37_LITER</name>
<proteinExistence type="predicted"/>
<accession>A0AAV3RY37</accession>
<keyword evidence="1" id="KW-0175">Coiled coil</keyword>
<gene>
    <name evidence="2" type="ORF">LIER_32738</name>
</gene>
<reference evidence="2 3" key="1">
    <citation type="submission" date="2024-01" db="EMBL/GenBank/DDBJ databases">
        <title>The complete chloroplast genome sequence of Lithospermum erythrorhizon: insights into the phylogenetic relationship among Boraginaceae species and the maternal lineages of purple gromwells.</title>
        <authorList>
            <person name="Okada T."/>
            <person name="Watanabe K."/>
        </authorList>
    </citation>
    <scope>NUCLEOTIDE SEQUENCE [LARGE SCALE GENOMIC DNA]</scope>
</reference>
<comment type="caution">
    <text evidence="2">The sequence shown here is derived from an EMBL/GenBank/DDBJ whole genome shotgun (WGS) entry which is preliminary data.</text>
</comment>
<feature type="coiled-coil region" evidence="1">
    <location>
        <begin position="125"/>
        <end position="152"/>
    </location>
</feature>
<evidence type="ECO:0000313" key="3">
    <source>
        <dbReference type="Proteomes" id="UP001454036"/>
    </source>
</evidence>
<dbReference type="Proteomes" id="UP001454036">
    <property type="component" value="Unassembled WGS sequence"/>
</dbReference>
<evidence type="ECO:0000256" key="1">
    <source>
        <dbReference type="SAM" id="Coils"/>
    </source>
</evidence>
<evidence type="ECO:0000313" key="2">
    <source>
        <dbReference type="EMBL" id="GAA0185450.1"/>
    </source>
</evidence>